<dbReference type="AlphaFoldDB" id="A0AAV8V252"/>
<sequence>MAGFVAGIQILKGGSGSGGVTGVCKKARKAVFLRAEEENRRGVEPDLGDVIPFAKKNESRPENAERVKELMEMLDSPEARIRLRAVVATKDLSNEESEPILCKVFDDGEKELNNLYFATLALGYKPNARSFDLLMTLLDSEVEQEIRANALAALGYLNDPRAVPTLIRAVYEETHWTAKCAAVVSLGILKDPAAYDAVLHALSMDSKGLDDMKISAVGALGEIGDEKCLEHITAFAESDNFILRQILAESLANFTAPKALATLRILKQDPHPNVSKAAGYSLDHITKAQA</sequence>
<dbReference type="SUPFAM" id="SSF48371">
    <property type="entry name" value="ARM repeat"/>
    <property type="match status" value="2"/>
</dbReference>
<dbReference type="InterPro" id="IPR004155">
    <property type="entry name" value="PBS_lyase_HEAT"/>
</dbReference>
<dbReference type="InterPro" id="IPR016024">
    <property type="entry name" value="ARM-type_fold"/>
</dbReference>
<dbReference type="EMBL" id="JAMWBK010000002">
    <property type="protein sequence ID" value="KAJ8907682.1"/>
    <property type="molecule type" value="Genomic_DNA"/>
</dbReference>
<organism evidence="1 2">
    <name type="scientific">Rhodosorus marinus</name>
    <dbReference type="NCBI Taxonomy" id="101924"/>
    <lineage>
        <taxon>Eukaryota</taxon>
        <taxon>Rhodophyta</taxon>
        <taxon>Stylonematophyceae</taxon>
        <taxon>Stylonematales</taxon>
        <taxon>Stylonemataceae</taxon>
        <taxon>Rhodosorus</taxon>
    </lineage>
</organism>
<name>A0AAV8V252_9RHOD</name>
<evidence type="ECO:0000313" key="2">
    <source>
        <dbReference type="Proteomes" id="UP001157974"/>
    </source>
</evidence>
<dbReference type="Proteomes" id="UP001157974">
    <property type="component" value="Unassembled WGS sequence"/>
</dbReference>
<dbReference type="GO" id="GO:0016491">
    <property type="term" value="F:oxidoreductase activity"/>
    <property type="evidence" value="ECO:0007669"/>
    <property type="project" value="TreeGrafter"/>
</dbReference>
<dbReference type="Gene3D" id="1.25.10.10">
    <property type="entry name" value="Leucine-rich Repeat Variant"/>
    <property type="match status" value="2"/>
</dbReference>
<evidence type="ECO:0008006" key="3">
    <source>
        <dbReference type="Google" id="ProtNLM"/>
    </source>
</evidence>
<dbReference type="InterPro" id="IPR011989">
    <property type="entry name" value="ARM-like"/>
</dbReference>
<comment type="caution">
    <text evidence="1">The sequence shown here is derived from an EMBL/GenBank/DDBJ whole genome shotgun (WGS) entry which is preliminary data.</text>
</comment>
<dbReference type="Pfam" id="PF13646">
    <property type="entry name" value="HEAT_2"/>
    <property type="match status" value="2"/>
</dbReference>
<accession>A0AAV8V252</accession>
<keyword evidence="2" id="KW-1185">Reference proteome</keyword>
<evidence type="ECO:0000313" key="1">
    <source>
        <dbReference type="EMBL" id="KAJ8907682.1"/>
    </source>
</evidence>
<proteinExistence type="predicted"/>
<reference evidence="1 2" key="1">
    <citation type="journal article" date="2023" name="Nat. Commun.">
        <title>Origin of minicircular mitochondrial genomes in red algae.</title>
        <authorList>
            <person name="Lee Y."/>
            <person name="Cho C.H."/>
            <person name="Lee Y.M."/>
            <person name="Park S.I."/>
            <person name="Yang J.H."/>
            <person name="West J.A."/>
            <person name="Bhattacharya D."/>
            <person name="Yoon H.S."/>
        </authorList>
    </citation>
    <scope>NUCLEOTIDE SEQUENCE [LARGE SCALE GENOMIC DNA]</scope>
    <source>
        <strain evidence="1 2">CCMP1338</strain>
        <tissue evidence="1">Whole cell</tissue>
    </source>
</reference>
<dbReference type="PANTHER" id="PTHR12697">
    <property type="entry name" value="PBS LYASE HEAT-LIKE PROTEIN"/>
    <property type="match status" value="1"/>
</dbReference>
<gene>
    <name evidence="1" type="ORF">NDN08_007789</name>
</gene>
<dbReference type="PANTHER" id="PTHR12697:SF5">
    <property type="entry name" value="DEOXYHYPUSINE HYDROXYLASE"/>
    <property type="match status" value="1"/>
</dbReference>
<dbReference type="SMART" id="SM00567">
    <property type="entry name" value="EZ_HEAT"/>
    <property type="match status" value="5"/>
</dbReference>
<protein>
    <recommendedName>
        <fullName evidence="3">HEAT repeat domain-containing protein</fullName>
    </recommendedName>
</protein>